<proteinExistence type="predicted"/>
<dbReference type="OrthoDB" id="9812295at2"/>
<comment type="caution">
    <text evidence="4">The sequence shown here is derived from an EMBL/GenBank/DDBJ whole genome shotgun (WGS) entry which is preliminary data.</text>
</comment>
<evidence type="ECO:0000259" key="2">
    <source>
        <dbReference type="Pfam" id="PF03358"/>
    </source>
</evidence>
<dbReference type="AlphaFoldDB" id="A0A0R2LES7"/>
<gene>
    <name evidence="4" type="ORF">IV55_GL000931</name>
    <name evidence="3" type="ORF">LSI01_01250</name>
</gene>
<dbReference type="EMBL" id="JQCB01000002">
    <property type="protein sequence ID" value="KRN97053.1"/>
    <property type="molecule type" value="Genomic_DNA"/>
</dbReference>
<evidence type="ECO:0000313" key="6">
    <source>
        <dbReference type="Proteomes" id="UP000321429"/>
    </source>
</evidence>
<organism evidence="4 5">
    <name type="scientific">Furfurilactobacillus siliginis</name>
    <dbReference type="NCBI Taxonomy" id="348151"/>
    <lineage>
        <taxon>Bacteria</taxon>
        <taxon>Bacillati</taxon>
        <taxon>Bacillota</taxon>
        <taxon>Bacilli</taxon>
        <taxon>Lactobacillales</taxon>
        <taxon>Lactobacillaceae</taxon>
        <taxon>Furfurilactobacillus</taxon>
    </lineage>
</organism>
<keyword evidence="5" id="KW-1185">Reference proteome</keyword>
<dbReference type="Pfam" id="PF13596">
    <property type="entry name" value="PAS_10"/>
    <property type="match status" value="1"/>
</dbReference>
<feature type="compositionally biased region" description="Low complexity" evidence="1">
    <location>
        <begin position="406"/>
        <end position="439"/>
    </location>
</feature>
<dbReference type="InterPro" id="IPR050712">
    <property type="entry name" value="NAD(P)H-dep_reductase"/>
</dbReference>
<name>A0A0R2LES7_9LACO</name>
<sequence>MKLVGIAGSTEDHSYNRTLLKFMASHYGEEADIELLDINDVPMFNQSDDQTDSDAVQYLNRKILAADGVIIATPEHNHTLTASLKSVIEWLSFNIHPFNDKPVMIVGASYYDQGSSRAQLMLRQILESPGVNAIVMPGNEFLLANVKDAFDENNNLKDARTVDFLGSTLQKFVKFVKVINTLNEPTTAEEEDLSASGKIDTTVEGVDMNADDWVEQAAAKTHAAEGDDYIKLDRGLLTVNQLNMFLNTMPMELTYADSNNQFIYYNKMLPTEKMLAPRRPGQTGDPMSSVHPGRAVKHVKQVINALRTGKTDLVKMPVPGNTPDRFIMHYYKAMRDADNQYKGINEWVLDLAPIVKYYLEATGQQLVADPNAKVDATSGASAKGAEKPDATASASVEEAKPEETATDATTSASVDEADTPATPAAPVAPAEPEPAAEVDGTSGASES</sequence>
<dbReference type="SUPFAM" id="SSF52218">
    <property type="entry name" value="Flavoproteins"/>
    <property type="match status" value="1"/>
</dbReference>
<feature type="domain" description="NADPH-dependent FMN reductase-like" evidence="2">
    <location>
        <begin position="1"/>
        <end position="146"/>
    </location>
</feature>
<protein>
    <submittedName>
        <fullName evidence="3 4">FMN reductase</fullName>
    </submittedName>
</protein>
<dbReference type="EMBL" id="BJUD01000001">
    <property type="protein sequence ID" value="GEK27814.1"/>
    <property type="molecule type" value="Genomic_DNA"/>
</dbReference>
<dbReference type="InterPro" id="IPR005025">
    <property type="entry name" value="FMN_Rdtase-like_dom"/>
</dbReference>
<dbReference type="GO" id="GO:0005829">
    <property type="term" value="C:cytosol"/>
    <property type="evidence" value="ECO:0007669"/>
    <property type="project" value="TreeGrafter"/>
</dbReference>
<evidence type="ECO:0000256" key="1">
    <source>
        <dbReference type="SAM" id="MobiDB-lite"/>
    </source>
</evidence>
<dbReference type="RefSeq" id="WP_057809034.1">
    <property type="nucleotide sequence ID" value="NZ_BJUD01000001.1"/>
</dbReference>
<dbReference type="PANTHER" id="PTHR30543">
    <property type="entry name" value="CHROMATE REDUCTASE"/>
    <property type="match status" value="1"/>
</dbReference>
<dbReference type="Gene3D" id="3.30.450.20">
    <property type="entry name" value="PAS domain"/>
    <property type="match status" value="1"/>
</dbReference>
<feature type="region of interest" description="Disordered" evidence="1">
    <location>
        <begin position="376"/>
        <end position="447"/>
    </location>
</feature>
<evidence type="ECO:0000313" key="3">
    <source>
        <dbReference type="EMBL" id="GEK27814.1"/>
    </source>
</evidence>
<dbReference type="STRING" id="348151.IV55_GL000931"/>
<dbReference type="GO" id="GO:0010181">
    <property type="term" value="F:FMN binding"/>
    <property type="evidence" value="ECO:0007669"/>
    <property type="project" value="TreeGrafter"/>
</dbReference>
<dbReference type="Pfam" id="PF03358">
    <property type="entry name" value="FMN_red"/>
    <property type="match status" value="1"/>
</dbReference>
<dbReference type="GO" id="GO:0016491">
    <property type="term" value="F:oxidoreductase activity"/>
    <property type="evidence" value="ECO:0007669"/>
    <property type="project" value="InterPro"/>
</dbReference>
<dbReference type="InterPro" id="IPR029039">
    <property type="entry name" value="Flavoprotein-like_sf"/>
</dbReference>
<evidence type="ECO:0000313" key="5">
    <source>
        <dbReference type="Proteomes" id="UP000051139"/>
    </source>
</evidence>
<dbReference type="Gene3D" id="3.40.50.360">
    <property type="match status" value="1"/>
</dbReference>
<reference evidence="4 5" key="1">
    <citation type="journal article" date="2015" name="Genome Announc.">
        <title>Expanding the biotechnology potential of lactobacilli through comparative genomics of 213 strains and associated genera.</title>
        <authorList>
            <person name="Sun Z."/>
            <person name="Harris H.M."/>
            <person name="McCann A."/>
            <person name="Guo C."/>
            <person name="Argimon S."/>
            <person name="Zhang W."/>
            <person name="Yang X."/>
            <person name="Jeffery I.B."/>
            <person name="Cooney J.C."/>
            <person name="Kagawa T.F."/>
            <person name="Liu W."/>
            <person name="Song Y."/>
            <person name="Salvetti E."/>
            <person name="Wrobel A."/>
            <person name="Rasinkangas P."/>
            <person name="Parkhill J."/>
            <person name="Rea M.C."/>
            <person name="O'Sullivan O."/>
            <person name="Ritari J."/>
            <person name="Douillard F.P."/>
            <person name="Paul Ross R."/>
            <person name="Yang R."/>
            <person name="Briner A.E."/>
            <person name="Felis G.E."/>
            <person name="de Vos W.M."/>
            <person name="Barrangou R."/>
            <person name="Klaenhammer T.R."/>
            <person name="Caufield P.W."/>
            <person name="Cui Y."/>
            <person name="Zhang H."/>
            <person name="O'Toole P.W."/>
        </authorList>
    </citation>
    <scope>NUCLEOTIDE SEQUENCE [LARGE SCALE GENOMIC DNA]</scope>
    <source>
        <strain evidence="4 5">DSM 22696</strain>
    </source>
</reference>
<evidence type="ECO:0000313" key="4">
    <source>
        <dbReference type="EMBL" id="KRN97053.1"/>
    </source>
</evidence>
<reference evidence="3 6" key="2">
    <citation type="submission" date="2019-07" db="EMBL/GenBank/DDBJ databases">
        <title>Whole genome shotgun sequence of Lactobacillus siliginis NBRC 101315.</title>
        <authorList>
            <person name="Hosoyama A."/>
            <person name="Uohara A."/>
            <person name="Ohji S."/>
            <person name="Ichikawa N."/>
        </authorList>
    </citation>
    <scope>NUCLEOTIDE SEQUENCE [LARGE SCALE GENOMIC DNA]</scope>
    <source>
        <strain evidence="3 6">NBRC 101315</strain>
    </source>
</reference>
<accession>A0A0R2LES7</accession>
<dbReference type="PANTHER" id="PTHR30543:SF21">
    <property type="entry name" value="NAD(P)H-DEPENDENT FMN REDUCTASE LOT6"/>
    <property type="match status" value="1"/>
</dbReference>
<dbReference type="Proteomes" id="UP000321429">
    <property type="component" value="Unassembled WGS sequence"/>
</dbReference>
<dbReference type="PATRIC" id="fig|348151.3.peg.956"/>
<dbReference type="Proteomes" id="UP000051139">
    <property type="component" value="Unassembled WGS sequence"/>
</dbReference>